<dbReference type="Proteomes" id="UP000265768">
    <property type="component" value="Unassembled WGS sequence"/>
</dbReference>
<dbReference type="InterPro" id="IPR018702">
    <property type="entry name" value="DUF2207"/>
</dbReference>
<evidence type="ECO:0000256" key="1">
    <source>
        <dbReference type="SAM" id="Phobius"/>
    </source>
</evidence>
<evidence type="ECO:0000256" key="2">
    <source>
        <dbReference type="SAM" id="SignalP"/>
    </source>
</evidence>
<organism evidence="5 6">
    <name type="scientific">Bailinhaonella thermotolerans</name>
    <dbReference type="NCBI Taxonomy" id="1070861"/>
    <lineage>
        <taxon>Bacteria</taxon>
        <taxon>Bacillati</taxon>
        <taxon>Actinomycetota</taxon>
        <taxon>Actinomycetes</taxon>
        <taxon>Streptosporangiales</taxon>
        <taxon>Streptosporangiaceae</taxon>
        <taxon>Bailinhaonella</taxon>
    </lineage>
</organism>
<reference evidence="5 6" key="1">
    <citation type="submission" date="2018-09" db="EMBL/GenBank/DDBJ databases">
        <title>YIM 75507 draft genome.</title>
        <authorList>
            <person name="Tang S."/>
            <person name="Feng Y."/>
        </authorList>
    </citation>
    <scope>NUCLEOTIDE SEQUENCE [LARGE SCALE GENOMIC DNA]</scope>
    <source>
        <strain evidence="5 6">YIM 75507</strain>
    </source>
</reference>
<evidence type="ECO:0000259" key="3">
    <source>
        <dbReference type="Pfam" id="PF09972"/>
    </source>
</evidence>
<gene>
    <name evidence="5" type="ORF">D5H75_21270</name>
</gene>
<keyword evidence="6" id="KW-1185">Reference proteome</keyword>
<comment type="caution">
    <text evidence="5">The sequence shown here is derived from an EMBL/GenBank/DDBJ whole genome shotgun (WGS) entry which is preliminary data.</text>
</comment>
<name>A0A3A4AP91_9ACTN</name>
<keyword evidence="1" id="KW-1133">Transmembrane helix</keyword>
<dbReference type="RefSeq" id="WP_119928264.1">
    <property type="nucleotide sequence ID" value="NZ_QZEY01000008.1"/>
</dbReference>
<feature type="signal peptide" evidence="2">
    <location>
        <begin position="1"/>
        <end position="21"/>
    </location>
</feature>
<evidence type="ECO:0000313" key="6">
    <source>
        <dbReference type="Proteomes" id="UP000265768"/>
    </source>
</evidence>
<dbReference type="AlphaFoldDB" id="A0A3A4AP91"/>
<evidence type="ECO:0000259" key="4">
    <source>
        <dbReference type="Pfam" id="PF20990"/>
    </source>
</evidence>
<proteinExistence type="predicted"/>
<sequence>MAGTRALRTFSALLTLGAALAAPASAFASATGEAGAGRTAGAVGASRTAGAAGAVPAGQAQGAAAGKVVRDEITLELDKSGLVRVTEKAVVEGAGFERALVTRTRLNDEHDRLYKISNIRLTRGQAAVKPEVDVRGDSTVIRAPGSGRQEYTLKYDVSGVVAPVPGGEELRWHAGGGWAVPAEAVKVKVTGPAPVQSVNCFAGHLDSAVGCTGISMEHTGLAADFEQGKLAPGEVMTVIVGYPSGATGARPLLERRWTFQSAFTLNWVTGGALLGLVAVLLGGVGLLVWTRGRDERVVGAETRAGDHAPISRDGGRTEFAPPDGVRPGQIGTLLDEQADVVDVTATIVDLAVRGYLMIEEQPRRAYDAPDWKLVRNPNAPVGALLPYEAALYDAIFDGRGSVLLSQLHGSFANGLGKVRDELYDDVVRQGWFARRPDAVRTRWTTIGLVIAVLGIAVTVALAWFTTYGLLGLALIIAGAALAVGGQYMPARTAKGAAALAHTLGFRDYLFHGRVEDVPADKRVELFSRYLPYAVVFDNVDHWARCVAEFSGNGAEADHLYWYHGPAEWDLSRFADSMRTFTTTTSGAISAARALRS</sequence>
<evidence type="ECO:0000313" key="5">
    <source>
        <dbReference type="EMBL" id="RJL30841.1"/>
    </source>
</evidence>
<dbReference type="Pfam" id="PF09972">
    <property type="entry name" value="DUF2207"/>
    <property type="match status" value="1"/>
</dbReference>
<feature type="domain" description="DUF2207" evidence="3">
    <location>
        <begin position="72"/>
        <end position="240"/>
    </location>
</feature>
<feature type="domain" description="Predicted membrane protein YciQ-like C-terminal" evidence="4">
    <location>
        <begin position="318"/>
        <end position="544"/>
    </location>
</feature>
<accession>A0A3A4AP91</accession>
<keyword evidence="1" id="KW-0812">Transmembrane</keyword>
<keyword evidence="2" id="KW-0732">Signal</keyword>
<dbReference type="EMBL" id="QZEY01000008">
    <property type="protein sequence ID" value="RJL30841.1"/>
    <property type="molecule type" value="Genomic_DNA"/>
</dbReference>
<dbReference type="OrthoDB" id="143710at2"/>
<protein>
    <submittedName>
        <fullName evidence="5">DUF2207 domain-containing protein</fullName>
    </submittedName>
</protein>
<feature type="transmembrane region" description="Helical" evidence="1">
    <location>
        <begin position="443"/>
        <end position="463"/>
    </location>
</feature>
<dbReference type="Pfam" id="PF20990">
    <property type="entry name" value="DUF2207_C"/>
    <property type="match status" value="1"/>
</dbReference>
<dbReference type="InterPro" id="IPR048389">
    <property type="entry name" value="YciQ-like_C"/>
</dbReference>
<feature type="chain" id="PRO_5017359084" evidence="2">
    <location>
        <begin position="22"/>
        <end position="596"/>
    </location>
</feature>
<keyword evidence="1" id="KW-0472">Membrane</keyword>
<feature type="transmembrane region" description="Helical" evidence="1">
    <location>
        <begin position="265"/>
        <end position="289"/>
    </location>
</feature>
<feature type="transmembrane region" description="Helical" evidence="1">
    <location>
        <begin position="469"/>
        <end position="488"/>
    </location>
</feature>